<dbReference type="InterPro" id="IPR000719">
    <property type="entry name" value="Prot_kinase_dom"/>
</dbReference>
<keyword evidence="3" id="KW-1185">Reference proteome</keyword>
<accession>A0AAW0BQP6</accession>
<keyword evidence="2" id="KW-0418">Kinase</keyword>
<evidence type="ECO:0000313" key="3">
    <source>
        <dbReference type="Proteomes" id="UP001362999"/>
    </source>
</evidence>
<name>A0AAW0BQP6_9AGAR</name>
<dbReference type="PROSITE" id="PS50011">
    <property type="entry name" value="PROTEIN_KINASE_DOM"/>
    <property type="match status" value="1"/>
</dbReference>
<dbReference type="InterPro" id="IPR011009">
    <property type="entry name" value="Kinase-like_dom_sf"/>
</dbReference>
<organism evidence="2 3">
    <name type="scientific">Favolaschia claudopus</name>
    <dbReference type="NCBI Taxonomy" id="2862362"/>
    <lineage>
        <taxon>Eukaryota</taxon>
        <taxon>Fungi</taxon>
        <taxon>Dikarya</taxon>
        <taxon>Basidiomycota</taxon>
        <taxon>Agaricomycotina</taxon>
        <taxon>Agaricomycetes</taxon>
        <taxon>Agaricomycetidae</taxon>
        <taxon>Agaricales</taxon>
        <taxon>Marasmiineae</taxon>
        <taxon>Mycenaceae</taxon>
        <taxon>Favolaschia</taxon>
    </lineage>
</organism>
<dbReference type="EMBL" id="JAWWNJ010000028">
    <property type="protein sequence ID" value="KAK7028560.1"/>
    <property type="molecule type" value="Genomic_DNA"/>
</dbReference>
<dbReference type="Gene3D" id="1.10.510.10">
    <property type="entry name" value="Transferase(Phosphotransferase) domain 1"/>
    <property type="match status" value="1"/>
</dbReference>
<evidence type="ECO:0000313" key="2">
    <source>
        <dbReference type="EMBL" id="KAK7028560.1"/>
    </source>
</evidence>
<dbReference type="Pfam" id="PF00069">
    <property type="entry name" value="Pkinase"/>
    <property type="match status" value="1"/>
</dbReference>
<dbReference type="GO" id="GO:0005524">
    <property type="term" value="F:ATP binding"/>
    <property type="evidence" value="ECO:0007669"/>
    <property type="project" value="InterPro"/>
</dbReference>
<evidence type="ECO:0000259" key="1">
    <source>
        <dbReference type="PROSITE" id="PS50011"/>
    </source>
</evidence>
<comment type="caution">
    <text evidence="2">The sequence shown here is derived from an EMBL/GenBank/DDBJ whole genome shotgun (WGS) entry which is preliminary data.</text>
</comment>
<dbReference type="Proteomes" id="UP001362999">
    <property type="component" value="Unassembled WGS sequence"/>
</dbReference>
<reference evidence="2 3" key="1">
    <citation type="journal article" date="2024" name="J Genomics">
        <title>Draft genome sequencing and assembly of Favolaschia claudopus CIRM-BRFM 2984 isolated from oak limbs.</title>
        <authorList>
            <person name="Navarro D."/>
            <person name="Drula E."/>
            <person name="Chaduli D."/>
            <person name="Cazenave R."/>
            <person name="Ahrendt S."/>
            <person name="Wang J."/>
            <person name="Lipzen A."/>
            <person name="Daum C."/>
            <person name="Barry K."/>
            <person name="Grigoriev I.V."/>
            <person name="Favel A."/>
            <person name="Rosso M.N."/>
            <person name="Martin F."/>
        </authorList>
    </citation>
    <scope>NUCLEOTIDE SEQUENCE [LARGE SCALE GENOMIC DNA]</scope>
    <source>
        <strain evidence="2 3">CIRM-BRFM 2984</strain>
    </source>
</reference>
<protein>
    <submittedName>
        <fullName evidence="2">Kinase-like domain-containing protein</fullName>
    </submittedName>
</protein>
<dbReference type="SUPFAM" id="SSF56112">
    <property type="entry name" value="Protein kinase-like (PK-like)"/>
    <property type="match status" value="1"/>
</dbReference>
<gene>
    <name evidence="2" type="ORF">R3P38DRAFT_2937162</name>
</gene>
<dbReference type="PANTHER" id="PTHR44329:SF289">
    <property type="entry name" value="SERINE_THREONINE-PROTEIN KINASE VIK"/>
    <property type="match status" value="1"/>
</dbReference>
<dbReference type="GO" id="GO:0004674">
    <property type="term" value="F:protein serine/threonine kinase activity"/>
    <property type="evidence" value="ECO:0007669"/>
    <property type="project" value="TreeGrafter"/>
</dbReference>
<dbReference type="AlphaFoldDB" id="A0AAW0BQP6"/>
<dbReference type="PANTHER" id="PTHR44329">
    <property type="entry name" value="SERINE/THREONINE-PROTEIN KINASE TNNI3K-RELATED"/>
    <property type="match status" value="1"/>
</dbReference>
<dbReference type="InterPro" id="IPR051681">
    <property type="entry name" value="Ser/Thr_Kinases-Pseudokinases"/>
</dbReference>
<sequence length="273" mass="30653">MSSDYLGQLTDSLAHDSFHPDDSGDVYVKTCDAEDLMGHNERHVYSGLGPHPRILKCLNPTDWTIPIAERVSPNEPLRFPKAPKGDLQQYLWNHPDPPFPLRVKWIHQIAEGLEFIHTKGFFWADCTPANMLLTNNLDILLCDFGASTLITERAFGVLPGLYMKPGADFSGDYFRSTKVDIYAFGCVVLELITHGVIDAETEAWNPEFFRGGHTYPDSGFLLIDLIPTSLVPFKAIVESCWDLYYPDGRQLFAAVKDACTQYESETQSSANVE</sequence>
<keyword evidence="2" id="KW-0808">Transferase</keyword>
<feature type="domain" description="Protein kinase" evidence="1">
    <location>
        <begin position="1"/>
        <end position="273"/>
    </location>
</feature>
<proteinExistence type="predicted"/>